<organism evidence="1 2">
    <name type="scientific">Acanthopleuribacter pedis</name>
    <dbReference type="NCBI Taxonomy" id="442870"/>
    <lineage>
        <taxon>Bacteria</taxon>
        <taxon>Pseudomonadati</taxon>
        <taxon>Acidobacteriota</taxon>
        <taxon>Holophagae</taxon>
        <taxon>Acanthopleuribacterales</taxon>
        <taxon>Acanthopleuribacteraceae</taxon>
        <taxon>Acanthopleuribacter</taxon>
    </lineage>
</organism>
<dbReference type="AlphaFoldDB" id="A0A8J7QKZ7"/>
<reference evidence="1" key="1">
    <citation type="submission" date="2021-03" db="EMBL/GenBank/DDBJ databases">
        <authorList>
            <person name="Wang G."/>
        </authorList>
    </citation>
    <scope>NUCLEOTIDE SEQUENCE</scope>
    <source>
        <strain evidence="1">KCTC 12899</strain>
    </source>
</reference>
<protein>
    <submittedName>
        <fullName evidence="1">Uncharacterized protein</fullName>
    </submittedName>
</protein>
<evidence type="ECO:0000313" key="2">
    <source>
        <dbReference type="Proteomes" id="UP000664417"/>
    </source>
</evidence>
<accession>A0A8J7QKZ7</accession>
<dbReference type="EMBL" id="JAFREP010000028">
    <property type="protein sequence ID" value="MBO1321830.1"/>
    <property type="molecule type" value="Genomic_DNA"/>
</dbReference>
<gene>
    <name evidence="1" type="ORF">J3U88_25345</name>
</gene>
<sequence>MSDFSGILQTKGKSYDVAIEFKPSVVSVSSRRFILEGRGIERLRLVFKDSDFHGLDIHKGWLQNFNIFFVSLLTFVFNGEAEELDLKVMYEFGRYIGGGIMNKEALKLGIILNGNEYSSSGSTPSFLAELRELENALKLQGNVNACFNCRLSGVNPFTEDYSGSILCFRAIKSTYYCIQDEGSYIEATDFSKRVYENFLCNEYERLTSEDKRFFDE</sequence>
<dbReference type="RefSeq" id="WP_207861803.1">
    <property type="nucleotide sequence ID" value="NZ_JAFREP010000028.1"/>
</dbReference>
<name>A0A8J7QKZ7_9BACT</name>
<comment type="caution">
    <text evidence="1">The sequence shown here is derived from an EMBL/GenBank/DDBJ whole genome shotgun (WGS) entry which is preliminary data.</text>
</comment>
<keyword evidence="2" id="KW-1185">Reference proteome</keyword>
<proteinExistence type="predicted"/>
<dbReference type="Proteomes" id="UP000664417">
    <property type="component" value="Unassembled WGS sequence"/>
</dbReference>
<evidence type="ECO:0000313" key="1">
    <source>
        <dbReference type="EMBL" id="MBO1321830.1"/>
    </source>
</evidence>